<dbReference type="EMBL" id="DWYR01000009">
    <property type="protein sequence ID" value="HJA98701.1"/>
    <property type="molecule type" value="Genomic_DNA"/>
</dbReference>
<dbReference type="Proteomes" id="UP000824259">
    <property type="component" value="Unassembled WGS sequence"/>
</dbReference>
<accession>A0A9D2IDQ7</accession>
<dbReference type="InterPro" id="IPR021458">
    <property type="entry name" value="Rv0495c"/>
</dbReference>
<reference evidence="2" key="2">
    <citation type="submission" date="2021-04" db="EMBL/GenBank/DDBJ databases">
        <authorList>
            <person name="Gilroy R."/>
        </authorList>
    </citation>
    <scope>NUCLEOTIDE SEQUENCE</scope>
    <source>
        <strain evidence="2">CHK169-11906</strain>
    </source>
</reference>
<dbReference type="AlphaFoldDB" id="A0A9D2IDQ7"/>
<gene>
    <name evidence="2" type="ORF">H9779_03765</name>
</gene>
<comment type="similarity">
    <text evidence="1">Belongs to the Rv0495c family.</text>
</comment>
<name>A0A9D2IDQ7_9BACT</name>
<dbReference type="Pfam" id="PF11307">
    <property type="entry name" value="DUF3109"/>
    <property type="match status" value="1"/>
</dbReference>
<evidence type="ECO:0000313" key="3">
    <source>
        <dbReference type="Proteomes" id="UP000824259"/>
    </source>
</evidence>
<proteinExistence type="inferred from homology"/>
<sequence>MIEIDGKIVSTELLRECFACDLTQCKGICCVEGNAGAPLEIEEVDILEEEYPRYKPYMTQEGIEAVEAQGFMVVDVDGDYTTPLVNDAECAYACREDGVTMCAIEKAWRDGKTPFRKPVSCHLYPIRLINFSNGTVGLNYHRWSVCEPARRLGRKIGMPVYKALKEPIIRRFGEEFYTALEAAEQLLSEPSLQSNKL</sequence>
<reference evidence="2" key="1">
    <citation type="journal article" date="2021" name="PeerJ">
        <title>Extensive microbial diversity within the chicken gut microbiome revealed by metagenomics and culture.</title>
        <authorList>
            <person name="Gilroy R."/>
            <person name="Ravi A."/>
            <person name="Getino M."/>
            <person name="Pursley I."/>
            <person name="Horton D.L."/>
            <person name="Alikhan N.F."/>
            <person name="Baker D."/>
            <person name="Gharbi K."/>
            <person name="Hall N."/>
            <person name="Watson M."/>
            <person name="Adriaenssens E.M."/>
            <person name="Foster-Nyarko E."/>
            <person name="Jarju S."/>
            <person name="Secka A."/>
            <person name="Antonio M."/>
            <person name="Oren A."/>
            <person name="Chaudhuri R.R."/>
            <person name="La Ragione R."/>
            <person name="Hildebrand F."/>
            <person name="Pallen M.J."/>
        </authorList>
    </citation>
    <scope>NUCLEOTIDE SEQUENCE</scope>
    <source>
        <strain evidence="2">CHK169-11906</strain>
    </source>
</reference>
<evidence type="ECO:0000313" key="2">
    <source>
        <dbReference type="EMBL" id="HJA98701.1"/>
    </source>
</evidence>
<evidence type="ECO:0000256" key="1">
    <source>
        <dbReference type="ARBA" id="ARBA00093770"/>
    </source>
</evidence>
<comment type="caution">
    <text evidence="2">The sequence shown here is derived from an EMBL/GenBank/DDBJ whole genome shotgun (WGS) entry which is preliminary data.</text>
</comment>
<organism evidence="2 3">
    <name type="scientific">Candidatus Alistipes avicola</name>
    <dbReference type="NCBI Taxonomy" id="2838432"/>
    <lineage>
        <taxon>Bacteria</taxon>
        <taxon>Pseudomonadati</taxon>
        <taxon>Bacteroidota</taxon>
        <taxon>Bacteroidia</taxon>
        <taxon>Bacteroidales</taxon>
        <taxon>Rikenellaceae</taxon>
        <taxon>Alistipes</taxon>
    </lineage>
</organism>
<protein>
    <submittedName>
        <fullName evidence="2">DUF3109 family protein</fullName>
    </submittedName>
</protein>